<keyword evidence="1" id="KW-1185">Reference proteome</keyword>
<dbReference type="RefSeq" id="XP_017771037.1">
    <property type="nucleotide sequence ID" value="XM_017915548.1"/>
</dbReference>
<organism evidence="1 2">
    <name type="scientific">Nicrophorus vespilloides</name>
    <name type="common">Boreal carrion beetle</name>
    <dbReference type="NCBI Taxonomy" id="110193"/>
    <lineage>
        <taxon>Eukaryota</taxon>
        <taxon>Metazoa</taxon>
        <taxon>Ecdysozoa</taxon>
        <taxon>Arthropoda</taxon>
        <taxon>Hexapoda</taxon>
        <taxon>Insecta</taxon>
        <taxon>Pterygota</taxon>
        <taxon>Neoptera</taxon>
        <taxon>Endopterygota</taxon>
        <taxon>Coleoptera</taxon>
        <taxon>Polyphaga</taxon>
        <taxon>Staphyliniformia</taxon>
        <taxon>Silphidae</taxon>
        <taxon>Nicrophorinae</taxon>
        <taxon>Nicrophorus</taxon>
    </lineage>
</organism>
<proteinExistence type="predicted"/>
<evidence type="ECO:0000313" key="1">
    <source>
        <dbReference type="Proteomes" id="UP000695000"/>
    </source>
</evidence>
<accession>A0ABM1M8Y7</accession>
<reference evidence="2" key="1">
    <citation type="submission" date="2025-08" db="UniProtKB">
        <authorList>
            <consortium name="RefSeq"/>
        </authorList>
    </citation>
    <scope>IDENTIFICATION</scope>
    <source>
        <tissue evidence="2">Whole Larva</tissue>
    </source>
</reference>
<dbReference type="Proteomes" id="UP000695000">
    <property type="component" value="Unplaced"/>
</dbReference>
<gene>
    <name evidence="2" type="primary">LOC108558585</name>
</gene>
<sequence length="110" mass="12800">MDRGDGASSVLRSYDDATLPMSSFKYAVDVGKKHTRTDGWTRVFMQEQYHNICEKPSRIRMGSKNRWRVLADVSRGSPTPVLYHCRGVSDFRVSGRNSSVRVHRRFYKHY</sequence>
<name>A0ABM1M8Y7_NICVS</name>
<evidence type="ECO:0000313" key="2">
    <source>
        <dbReference type="RefSeq" id="XP_017771037.1"/>
    </source>
</evidence>
<protein>
    <submittedName>
        <fullName evidence="2">Uncharacterized protein LOC108558585 isoform X2</fullName>
    </submittedName>
</protein>
<dbReference type="GeneID" id="108558585"/>